<accession>A0A328P4D2</accession>
<gene>
    <name evidence="6" type="ORF">CA260_04325</name>
</gene>
<keyword evidence="1 4" id="KW-0378">Hydrolase</keyword>
<feature type="short sequence motif" description="DGA/G" evidence="4">
    <location>
        <begin position="249"/>
        <end position="251"/>
    </location>
</feature>
<dbReference type="GO" id="GO:0016787">
    <property type="term" value="F:hydrolase activity"/>
    <property type="evidence" value="ECO:0007669"/>
    <property type="project" value="UniProtKB-UniRule"/>
</dbReference>
<evidence type="ECO:0000256" key="4">
    <source>
        <dbReference type="PROSITE-ProRule" id="PRU01161"/>
    </source>
</evidence>
<feature type="short sequence motif" description="GXGXXG" evidence="4">
    <location>
        <begin position="74"/>
        <end position="79"/>
    </location>
</feature>
<dbReference type="PANTHER" id="PTHR14226">
    <property type="entry name" value="NEUROPATHY TARGET ESTERASE/SWISS CHEESE D.MELANOGASTER"/>
    <property type="match status" value="1"/>
</dbReference>
<keyword evidence="2 4" id="KW-0442">Lipid degradation</keyword>
<protein>
    <recommendedName>
        <fullName evidence="5">PNPLA domain-containing protein</fullName>
    </recommendedName>
</protein>
<dbReference type="AlphaFoldDB" id="A0A328P4D2"/>
<dbReference type="PROSITE" id="PS51635">
    <property type="entry name" value="PNPLA"/>
    <property type="match status" value="1"/>
</dbReference>
<feature type="domain" description="PNPLA" evidence="5">
    <location>
        <begin position="70"/>
        <end position="262"/>
    </location>
</feature>
<evidence type="ECO:0000256" key="2">
    <source>
        <dbReference type="ARBA" id="ARBA00022963"/>
    </source>
</evidence>
<dbReference type="Gene3D" id="3.40.1090.10">
    <property type="entry name" value="Cytosolic phospholipase A2 catalytic domain"/>
    <property type="match status" value="2"/>
</dbReference>
<dbReference type="InterPro" id="IPR016035">
    <property type="entry name" value="Acyl_Trfase/lysoPLipase"/>
</dbReference>
<dbReference type="Gene3D" id="2.40.160.50">
    <property type="entry name" value="membrane protein fhac: a member of the omp85/tpsb transporter family"/>
    <property type="match status" value="1"/>
</dbReference>
<dbReference type="InterPro" id="IPR050301">
    <property type="entry name" value="NTE"/>
</dbReference>
<evidence type="ECO:0000313" key="7">
    <source>
        <dbReference type="Proteomes" id="UP000248926"/>
    </source>
</evidence>
<sequence length="794" mass="87134">MTRACMHTRCIRYVLRCRACSEVGVRCHHAPEGPSMRLRLALIASLLLCTSLSVSAQASGAATTAPCIGVVLGGGGARGAAHIGVLEVLEREHIPVCRVAGTSMGSIVGGLYAAGYTPAEMHSIITSLDWNDLFSDDPARMEMPMRRKDADYRYLLNFEVGYKNGHIITPAGVVQGQKLLLLLRRLLISTWDVHDFDNLSIPFRAVATDIVAGKPVVFGSGDLALAIRSSMSVPGAFAPTYVDDKLLVDGGLMDNVPIDVMRDMGAQKLIVVDVGSPLLKREQLSNPVAVLNQMVSALMDEKTQRQLNTLGPDDILIKPELGDMSASEFNRGEEAIKIGRAAAEAALPRLRELAVAPDQWQQFVASHRQRQFDPALVSFLKVDAAHTDTAKYVEERLAKDVGKPFDPQKLEAQIGSIYGRGNYQQIDYHLQQDDNQRGLLIIPRDKPWGPVYGKVGFQLDDDFQGRSEYLLSGELTATNVNRYGAEWRNTLWAGRIGGLASEFYQPFGQGASAYVMPSLLFRNEDIPFFDDSGNHQLAEYRVKRRSAGLEGGWSPTSTWRLLASVTRGSDNGDLRIGIPSASVPSGDTGNNIIFPPSQTSEYSVVRVGTDWDSLDNAQFPSRGAHVNLYYDMYRPFLGGRQEGDVARLVADWVPDLWPQNGRYRLLLGLRASSALDNTKFFEAQSFLGGFLNLSGYSERSLYGNQSALARAVLYRRTGRMDAIFSTPVYIGASLEAGNTWHDKNDVQLNSLIYAGSMFLGIQTPLGPLFFGYGYAQGGHNSIYLTFGSLLRPQL</sequence>
<evidence type="ECO:0000256" key="3">
    <source>
        <dbReference type="ARBA" id="ARBA00023098"/>
    </source>
</evidence>
<dbReference type="Proteomes" id="UP000248926">
    <property type="component" value="Unassembled WGS sequence"/>
</dbReference>
<evidence type="ECO:0000256" key="1">
    <source>
        <dbReference type="ARBA" id="ARBA00022801"/>
    </source>
</evidence>
<keyword evidence="3 4" id="KW-0443">Lipid metabolism</keyword>
<dbReference type="EMBL" id="NFZS01000001">
    <property type="protein sequence ID" value="RAO77128.1"/>
    <property type="molecule type" value="Genomic_DNA"/>
</dbReference>
<dbReference type="InterPro" id="IPR002641">
    <property type="entry name" value="PNPLA_dom"/>
</dbReference>
<comment type="caution">
    <text evidence="6">The sequence shown here is derived from an EMBL/GenBank/DDBJ whole genome shotgun (WGS) entry which is preliminary data.</text>
</comment>
<reference evidence="6 7" key="1">
    <citation type="journal article" date="2018" name="Genet. Mol. Biol.">
        <title>The genome sequence of Dyella jiangningensis FCAV SCS01 from a lignocellulose-decomposing microbial consortium metagenome reveals potential for biotechnological applications.</title>
        <authorList>
            <person name="Desiderato J.G."/>
            <person name="Alvarenga D.O."/>
            <person name="Constancio M.T.L."/>
            <person name="Alves L.M.C."/>
            <person name="Varani A.M."/>
        </authorList>
    </citation>
    <scope>NUCLEOTIDE SEQUENCE [LARGE SCALE GENOMIC DNA]</scope>
    <source>
        <strain evidence="6 7">FCAV SCS01</strain>
    </source>
</reference>
<name>A0A328P4D2_9GAMM</name>
<dbReference type="PANTHER" id="PTHR14226:SF29">
    <property type="entry name" value="NEUROPATHY TARGET ESTERASE SWS"/>
    <property type="match status" value="1"/>
</dbReference>
<evidence type="ECO:0000259" key="5">
    <source>
        <dbReference type="PROSITE" id="PS51635"/>
    </source>
</evidence>
<organism evidence="6 7">
    <name type="scientific">Dyella jiangningensis</name>
    <dbReference type="NCBI Taxonomy" id="1379159"/>
    <lineage>
        <taxon>Bacteria</taxon>
        <taxon>Pseudomonadati</taxon>
        <taxon>Pseudomonadota</taxon>
        <taxon>Gammaproteobacteria</taxon>
        <taxon>Lysobacterales</taxon>
        <taxon>Rhodanobacteraceae</taxon>
        <taxon>Dyella</taxon>
    </lineage>
</organism>
<proteinExistence type="predicted"/>
<feature type="short sequence motif" description="GXSXG" evidence="4">
    <location>
        <begin position="101"/>
        <end position="105"/>
    </location>
</feature>
<dbReference type="SUPFAM" id="SSF52151">
    <property type="entry name" value="FabD/lysophospholipase-like"/>
    <property type="match status" value="1"/>
</dbReference>
<feature type="active site" description="Proton acceptor" evidence="4">
    <location>
        <position position="249"/>
    </location>
</feature>
<dbReference type="GO" id="GO:0016042">
    <property type="term" value="P:lipid catabolic process"/>
    <property type="evidence" value="ECO:0007669"/>
    <property type="project" value="UniProtKB-UniRule"/>
</dbReference>
<dbReference type="Pfam" id="PF01734">
    <property type="entry name" value="Patatin"/>
    <property type="match status" value="1"/>
</dbReference>
<keyword evidence="7" id="KW-1185">Reference proteome</keyword>
<dbReference type="OrthoDB" id="5290098at2"/>
<feature type="active site" description="Nucleophile" evidence="4">
    <location>
        <position position="103"/>
    </location>
</feature>
<evidence type="ECO:0000313" key="6">
    <source>
        <dbReference type="EMBL" id="RAO77128.1"/>
    </source>
</evidence>